<evidence type="ECO:0000256" key="7">
    <source>
        <dbReference type="RuleBase" id="RU363080"/>
    </source>
</evidence>
<evidence type="ECO:0000256" key="6">
    <source>
        <dbReference type="PIRSR" id="PIRSR601344-1"/>
    </source>
</evidence>
<protein>
    <recommendedName>
        <fullName evidence="7">Chlorophyll a-b binding protein, chloroplastic</fullName>
    </recommendedName>
</protein>
<keyword evidence="7" id="KW-0604">Photosystem II</keyword>
<comment type="caution">
    <text evidence="8">The sequence shown here is derived from an EMBL/GenBank/DDBJ whole genome shotgun (WGS) entry which is preliminary data.</text>
</comment>
<keyword evidence="7" id="KW-0603">Photosystem I</keyword>
<dbReference type="InterPro" id="IPR001344">
    <property type="entry name" value="Chloro_AB-bd_pln"/>
</dbReference>
<evidence type="ECO:0000256" key="2">
    <source>
        <dbReference type="ARBA" id="ARBA00022528"/>
    </source>
</evidence>
<dbReference type="EMBL" id="BLLF01001849">
    <property type="protein sequence ID" value="GFH21535.1"/>
    <property type="molecule type" value="Genomic_DNA"/>
</dbReference>
<dbReference type="GO" id="GO:0009535">
    <property type="term" value="C:chloroplast thylakoid membrane"/>
    <property type="evidence" value="ECO:0007669"/>
    <property type="project" value="UniProtKB-SubCell"/>
</dbReference>
<evidence type="ECO:0000313" key="8">
    <source>
        <dbReference type="EMBL" id="GFH21535.1"/>
    </source>
</evidence>
<reference evidence="8 9" key="1">
    <citation type="submission" date="2020-02" db="EMBL/GenBank/DDBJ databases">
        <title>Draft genome sequence of Haematococcus lacustris strain NIES-144.</title>
        <authorList>
            <person name="Morimoto D."/>
            <person name="Nakagawa S."/>
            <person name="Yoshida T."/>
            <person name="Sawayama S."/>
        </authorList>
    </citation>
    <scope>NUCLEOTIDE SEQUENCE [LARGE SCALE GENOMIC DNA]</scope>
    <source>
        <strain evidence="8 9">NIES-144</strain>
    </source>
</reference>
<dbReference type="GO" id="GO:0016168">
    <property type="term" value="F:chlorophyll binding"/>
    <property type="evidence" value="ECO:0007669"/>
    <property type="project" value="UniProtKB-KW"/>
</dbReference>
<dbReference type="InterPro" id="IPR022796">
    <property type="entry name" value="Chloroa_b-bind"/>
</dbReference>
<keyword evidence="9" id="KW-1185">Reference proteome</keyword>
<gene>
    <name evidence="8" type="ORF">HaLaN_18860</name>
</gene>
<keyword evidence="7" id="KW-1133">Transmembrane helix</keyword>
<keyword evidence="7" id="KW-0812">Transmembrane</keyword>
<feature type="binding site" evidence="6">
    <location>
        <position position="80"/>
    </location>
    <ligand>
        <name>chlorophyll a</name>
        <dbReference type="ChEBI" id="CHEBI:58416"/>
        <label>1</label>
    </ligand>
</feature>
<keyword evidence="4 7" id="KW-0934">Plastid</keyword>
<evidence type="ECO:0000256" key="3">
    <source>
        <dbReference type="ARBA" id="ARBA00022531"/>
    </source>
</evidence>
<keyword evidence="3 7" id="KW-0602">Photosynthesis</keyword>
<keyword evidence="1 6" id="KW-0148">Chlorophyll</keyword>
<evidence type="ECO:0000256" key="1">
    <source>
        <dbReference type="ARBA" id="ARBA00022494"/>
    </source>
</evidence>
<dbReference type="Pfam" id="PF00504">
    <property type="entry name" value="Chloroa_b-bind"/>
    <property type="match status" value="1"/>
</dbReference>
<sequence>MQLSMKAATSRAGACRFAGRKVSSASNGSRVMMKAGNWLPGSETPSWLAEDIPGNYGFDPVGLGRDSETLMRFREAELIHCRWAMLGVAGCLAVEVLGYGNWYDAPNW</sequence>
<dbReference type="GO" id="GO:0009522">
    <property type="term" value="C:photosystem I"/>
    <property type="evidence" value="ECO:0007669"/>
    <property type="project" value="UniProtKB-KW"/>
</dbReference>
<comment type="similarity">
    <text evidence="7">Belongs to the light-harvesting chlorophyll a/b-binding (LHC) protein family.</text>
</comment>
<comment type="subcellular location">
    <subcellularLocation>
        <location evidence="7">Plastid</location>
        <location evidence="7">Chloroplast thylakoid membrane</location>
    </subcellularLocation>
</comment>
<evidence type="ECO:0000313" key="9">
    <source>
        <dbReference type="Proteomes" id="UP000485058"/>
    </source>
</evidence>
<feature type="binding site" description="axial binding residue" evidence="6">
    <location>
        <position position="82"/>
    </location>
    <ligand>
        <name>chlorophyll b</name>
        <dbReference type="ChEBI" id="CHEBI:61721"/>
        <label>1</label>
    </ligand>
    <ligandPart>
        <name>Mg</name>
        <dbReference type="ChEBI" id="CHEBI:25107"/>
    </ligandPart>
</feature>
<dbReference type="Proteomes" id="UP000485058">
    <property type="component" value="Unassembled WGS sequence"/>
</dbReference>
<name>A0A699ZHV9_HAELA</name>
<dbReference type="AlphaFoldDB" id="A0A699ZHV9"/>
<feature type="transmembrane region" description="Helical" evidence="7">
    <location>
        <begin position="81"/>
        <end position="102"/>
    </location>
</feature>
<keyword evidence="7" id="KW-0793">Thylakoid</keyword>
<evidence type="ECO:0000256" key="4">
    <source>
        <dbReference type="ARBA" id="ARBA00022640"/>
    </source>
</evidence>
<feature type="binding site" evidence="6">
    <location>
        <position position="77"/>
    </location>
    <ligand>
        <name>chlorophyll a</name>
        <dbReference type="ChEBI" id="CHEBI:58416"/>
        <label>1</label>
    </ligand>
</feature>
<dbReference type="GO" id="GO:0009765">
    <property type="term" value="P:photosynthesis, light harvesting"/>
    <property type="evidence" value="ECO:0007669"/>
    <property type="project" value="InterPro"/>
</dbReference>
<keyword evidence="5 7" id="KW-0157">Chromophore</keyword>
<dbReference type="SUPFAM" id="SSF103511">
    <property type="entry name" value="Chlorophyll a-b binding protein"/>
    <property type="match status" value="1"/>
</dbReference>
<keyword evidence="7" id="KW-0472">Membrane</keyword>
<dbReference type="GO" id="GO:0009523">
    <property type="term" value="C:photosystem II"/>
    <property type="evidence" value="ECO:0007669"/>
    <property type="project" value="UniProtKB-KW"/>
</dbReference>
<dbReference type="Gene3D" id="1.10.3460.10">
    <property type="entry name" value="Chlorophyll a/b binding protein domain"/>
    <property type="match status" value="1"/>
</dbReference>
<dbReference type="PANTHER" id="PTHR21649">
    <property type="entry name" value="CHLOROPHYLL A/B BINDING PROTEIN"/>
    <property type="match status" value="1"/>
</dbReference>
<proteinExistence type="inferred from homology"/>
<evidence type="ECO:0000256" key="5">
    <source>
        <dbReference type="ARBA" id="ARBA00022991"/>
    </source>
</evidence>
<accession>A0A699ZHV9</accession>
<feature type="non-terminal residue" evidence="8">
    <location>
        <position position="108"/>
    </location>
</feature>
<keyword evidence="2 7" id="KW-0150">Chloroplast</keyword>
<organism evidence="8 9">
    <name type="scientific">Haematococcus lacustris</name>
    <name type="common">Green alga</name>
    <name type="synonym">Haematococcus pluvialis</name>
    <dbReference type="NCBI Taxonomy" id="44745"/>
    <lineage>
        <taxon>Eukaryota</taxon>
        <taxon>Viridiplantae</taxon>
        <taxon>Chlorophyta</taxon>
        <taxon>core chlorophytes</taxon>
        <taxon>Chlorophyceae</taxon>
        <taxon>CS clade</taxon>
        <taxon>Chlamydomonadales</taxon>
        <taxon>Haematococcaceae</taxon>
        <taxon>Haematococcus</taxon>
    </lineage>
</organism>
<comment type="function">
    <text evidence="7">The light-harvesting complex (LHC) functions as a light receptor, it captures and delivers excitation energy to photosystems with which it is closely associated.</text>
</comment>